<dbReference type="Gene3D" id="3.40.50.720">
    <property type="entry name" value="NAD(P)-binding Rossmann-like Domain"/>
    <property type="match status" value="1"/>
</dbReference>
<comment type="caution">
    <text evidence="4">The sequence shown here is derived from an EMBL/GenBank/DDBJ whole genome shotgun (WGS) entry which is preliminary data.</text>
</comment>
<dbReference type="GO" id="GO:0016491">
    <property type="term" value="F:oxidoreductase activity"/>
    <property type="evidence" value="ECO:0007669"/>
    <property type="project" value="UniProtKB-KW"/>
</dbReference>
<accession>A0A815I8B6</accession>
<dbReference type="AlphaFoldDB" id="A0A815I8B6"/>
<keyword evidence="3" id="KW-0472">Membrane</keyword>
<dbReference type="SUPFAM" id="SSF51735">
    <property type="entry name" value="NAD(P)-binding Rossmann-fold domains"/>
    <property type="match status" value="1"/>
</dbReference>
<dbReference type="Proteomes" id="UP000663860">
    <property type="component" value="Unassembled WGS sequence"/>
</dbReference>
<evidence type="ECO:0000313" key="5">
    <source>
        <dbReference type="Proteomes" id="UP000663860"/>
    </source>
</evidence>
<dbReference type="PANTHER" id="PTHR44196">
    <property type="entry name" value="DEHYDROGENASE/REDUCTASE SDR FAMILY MEMBER 7B"/>
    <property type="match status" value="1"/>
</dbReference>
<dbReference type="PRINTS" id="PR00081">
    <property type="entry name" value="GDHRDH"/>
</dbReference>
<keyword evidence="2" id="KW-0560">Oxidoreductase</keyword>
<sequence>MFSFDDNLPLKIIAWFLQFPFYIFWFILKYFINKDKNESNIIQAPQYPKTIVITGASQGIGESLVEYYYKNCPSCEVIIMISRSIEKLEKVKNRLNSNNQKKLIIYQCDVTDSEEMKRIYLDIHRIYGQIDILFANAGVSFRQLSLTNTFDKAVRDVFNININGVINSIMPVIELKNVKQIAIVSSQAAYAPFMSPFYGTTKQCVLSLGRDLRRILAKDNIVVNVISPGPVHTPMLDGVIATTTKHGVSAEKAAEIIYDGLRRNQAEIVFPAVTGIFQYILSFLPLCIAQPIAMYQFRLK</sequence>
<proteinExistence type="inferred from homology"/>
<protein>
    <submittedName>
        <fullName evidence="4">Uncharacterized protein</fullName>
    </submittedName>
</protein>
<reference evidence="4" key="1">
    <citation type="submission" date="2021-02" db="EMBL/GenBank/DDBJ databases">
        <authorList>
            <person name="Nowell W R."/>
        </authorList>
    </citation>
    <scope>NUCLEOTIDE SEQUENCE</scope>
</reference>
<keyword evidence="3" id="KW-0812">Transmembrane</keyword>
<keyword evidence="3" id="KW-1133">Transmembrane helix</keyword>
<feature type="transmembrane region" description="Helical" evidence="3">
    <location>
        <begin position="12"/>
        <end position="32"/>
    </location>
</feature>
<dbReference type="EMBL" id="CAJNOE010000940">
    <property type="protein sequence ID" value="CAF1362554.1"/>
    <property type="molecule type" value="Genomic_DNA"/>
</dbReference>
<evidence type="ECO:0000256" key="3">
    <source>
        <dbReference type="SAM" id="Phobius"/>
    </source>
</evidence>
<feature type="transmembrane region" description="Helical" evidence="3">
    <location>
        <begin position="268"/>
        <end position="293"/>
    </location>
</feature>
<dbReference type="PANTHER" id="PTHR44196:SF1">
    <property type="entry name" value="DEHYDROGENASE_REDUCTASE SDR FAMILY MEMBER 7B"/>
    <property type="match status" value="1"/>
</dbReference>
<evidence type="ECO:0000256" key="1">
    <source>
        <dbReference type="ARBA" id="ARBA00006484"/>
    </source>
</evidence>
<dbReference type="Pfam" id="PF00106">
    <property type="entry name" value="adh_short"/>
    <property type="match status" value="1"/>
</dbReference>
<dbReference type="InterPro" id="IPR036291">
    <property type="entry name" value="NAD(P)-bd_dom_sf"/>
</dbReference>
<name>A0A815I8B6_9BILA</name>
<evidence type="ECO:0000313" key="4">
    <source>
        <dbReference type="EMBL" id="CAF1362554.1"/>
    </source>
</evidence>
<evidence type="ECO:0000256" key="2">
    <source>
        <dbReference type="ARBA" id="ARBA00023002"/>
    </source>
</evidence>
<dbReference type="GO" id="GO:0016020">
    <property type="term" value="C:membrane"/>
    <property type="evidence" value="ECO:0007669"/>
    <property type="project" value="TreeGrafter"/>
</dbReference>
<comment type="similarity">
    <text evidence="1">Belongs to the short-chain dehydrogenases/reductases (SDR) family.</text>
</comment>
<organism evidence="4 5">
    <name type="scientific">Adineta steineri</name>
    <dbReference type="NCBI Taxonomy" id="433720"/>
    <lineage>
        <taxon>Eukaryota</taxon>
        <taxon>Metazoa</taxon>
        <taxon>Spiralia</taxon>
        <taxon>Gnathifera</taxon>
        <taxon>Rotifera</taxon>
        <taxon>Eurotatoria</taxon>
        <taxon>Bdelloidea</taxon>
        <taxon>Adinetida</taxon>
        <taxon>Adinetidae</taxon>
        <taxon>Adineta</taxon>
    </lineage>
</organism>
<dbReference type="InterPro" id="IPR002347">
    <property type="entry name" value="SDR_fam"/>
</dbReference>
<gene>
    <name evidence="4" type="ORF">IZO911_LOCUS37401</name>
</gene>